<dbReference type="EMBL" id="BMXK01000001">
    <property type="protein sequence ID" value="GHD00420.1"/>
    <property type="molecule type" value="Genomic_DNA"/>
</dbReference>
<keyword evidence="3" id="KW-1185">Reference proteome</keyword>
<proteinExistence type="predicted"/>
<protein>
    <recommendedName>
        <fullName evidence="4">Integral membrane protein</fullName>
    </recommendedName>
</protein>
<sequence>MRTTAALATAVAALHVWVLAAHAGPHGLWLSAALLVMTAVCLKCALGLWRARSPRARRAELTAMLAISSAMALAHAALMLGLPGLGGAHAGHGAMVAGSAAGVPSSSLMMLALIPLEIVVAAAAAAALRRLALRQPVLSPDA</sequence>
<dbReference type="Proteomes" id="UP000642819">
    <property type="component" value="Unassembled WGS sequence"/>
</dbReference>
<keyword evidence="1" id="KW-0812">Transmembrane</keyword>
<keyword evidence="1" id="KW-1133">Transmembrane helix</keyword>
<evidence type="ECO:0000256" key="1">
    <source>
        <dbReference type="SAM" id="Phobius"/>
    </source>
</evidence>
<organism evidence="2 3">
    <name type="scientific">Zhihengliuella salsuginis</name>
    <dbReference type="NCBI Taxonomy" id="578222"/>
    <lineage>
        <taxon>Bacteria</taxon>
        <taxon>Bacillati</taxon>
        <taxon>Actinomycetota</taxon>
        <taxon>Actinomycetes</taxon>
        <taxon>Micrococcales</taxon>
        <taxon>Micrococcaceae</taxon>
        <taxon>Zhihengliuella</taxon>
    </lineage>
</organism>
<evidence type="ECO:0008006" key="4">
    <source>
        <dbReference type="Google" id="ProtNLM"/>
    </source>
</evidence>
<gene>
    <name evidence="2" type="ORF">GCM10008096_03710</name>
</gene>
<comment type="caution">
    <text evidence="2">The sequence shown here is derived from an EMBL/GenBank/DDBJ whole genome shotgun (WGS) entry which is preliminary data.</text>
</comment>
<feature type="transmembrane region" description="Helical" evidence="1">
    <location>
        <begin position="30"/>
        <end position="49"/>
    </location>
</feature>
<name>A0ABQ3GCC0_9MICC</name>
<feature type="transmembrane region" description="Helical" evidence="1">
    <location>
        <begin position="61"/>
        <end position="86"/>
    </location>
</feature>
<keyword evidence="1" id="KW-0472">Membrane</keyword>
<reference evidence="3" key="1">
    <citation type="journal article" date="2019" name="Int. J. Syst. Evol. Microbiol.">
        <title>The Global Catalogue of Microorganisms (GCM) 10K type strain sequencing project: providing services to taxonomists for standard genome sequencing and annotation.</title>
        <authorList>
            <consortium name="The Broad Institute Genomics Platform"/>
            <consortium name="The Broad Institute Genome Sequencing Center for Infectious Disease"/>
            <person name="Wu L."/>
            <person name="Ma J."/>
        </authorList>
    </citation>
    <scope>NUCLEOTIDE SEQUENCE [LARGE SCALE GENOMIC DNA]</scope>
    <source>
        <strain evidence="3">KCTC 19466</strain>
    </source>
</reference>
<dbReference type="RefSeq" id="WP_189348386.1">
    <property type="nucleotide sequence ID" value="NZ_BMXK01000001.1"/>
</dbReference>
<accession>A0ABQ3GCC0</accession>
<evidence type="ECO:0000313" key="2">
    <source>
        <dbReference type="EMBL" id="GHD00420.1"/>
    </source>
</evidence>
<evidence type="ECO:0000313" key="3">
    <source>
        <dbReference type="Proteomes" id="UP000642819"/>
    </source>
</evidence>
<feature type="transmembrane region" description="Helical" evidence="1">
    <location>
        <begin position="106"/>
        <end position="128"/>
    </location>
</feature>